<reference evidence="2" key="1">
    <citation type="submission" date="2022-11" db="UniProtKB">
        <authorList>
            <consortium name="WormBaseParasite"/>
        </authorList>
    </citation>
    <scope>IDENTIFICATION</scope>
</reference>
<dbReference type="WBParaSite" id="PS1159_v2.g5204.t1">
    <property type="protein sequence ID" value="PS1159_v2.g5204.t1"/>
    <property type="gene ID" value="PS1159_v2.g5204"/>
</dbReference>
<name>A0AC35GH30_9BILA</name>
<protein>
    <submittedName>
        <fullName evidence="2">Uncharacterized protein</fullName>
    </submittedName>
</protein>
<evidence type="ECO:0000313" key="1">
    <source>
        <dbReference type="Proteomes" id="UP000887580"/>
    </source>
</evidence>
<evidence type="ECO:0000313" key="2">
    <source>
        <dbReference type="WBParaSite" id="PS1159_v2.g5204.t1"/>
    </source>
</evidence>
<sequence>MKNYNTKNDSTLSLDIYAYENLIEANLFNSTKEPSKQNDLVKKRKNAKQIIDGVISVIQNPFEFPRQKETEKPNTPEVVQYKATQKLLESNAITSKF</sequence>
<accession>A0AC35GH30</accession>
<dbReference type="Proteomes" id="UP000887580">
    <property type="component" value="Unplaced"/>
</dbReference>
<proteinExistence type="predicted"/>
<organism evidence="1 2">
    <name type="scientific">Panagrolaimus sp. PS1159</name>
    <dbReference type="NCBI Taxonomy" id="55785"/>
    <lineage>
        <taxon>Eukaryota</taxon>
        <taxon>Metazoa</taxon>
        <taxon>Ecdysozoa</taxon>
        <taxon>Nematoda</taxon>
        <taxon>Chromadorea</taxon>
        <taxon>Rhabditida</taxon>
        <taxon>Tylenchina</taxon>
        <taxon>Panagrolaimomorpha</taxon>
        <taxon>Panagrolaimoidea</taxon>
        <taxon>Panagrolaimidae</taxon>
        <taxon>Panagrolaimus</taxon>
    </lineage>
</organism>